<evidence type="ECO:0000313" key="12">
    <source>
        <dbReference type="EMBL" id="RJL36146.1"/>
    </source>
</evidence>
<evidence type="ECO:0000256" key="3">
    <source>
        <dbReference type="ARBA" id="ARBA00022714"/>
    </source>
</evidence>
<feature type="compositionally biased region" description="Gly residues" evidence="10">
    <location>
        <begin position="60"/>
        <end position="70"/>
    </location>
</feature>
<protein>
    <recommendedName>
        <fullName evidence="2">Cytochrome bc1 complex Rieske iron-sulfur subunit</fullName>
    </recommendedName>
    <alternativeName>
        <fullName evidence="8">Cytochrome bc1 reductase complex subunit QcrA</fullName>
    </alternativeName>
</protein>
<dbReference type="Proteomes" id="UP000265768">
    <property type="component" value="Unassembled WGS sequence"/>
</dbReference>
<evidence type="ECO:0000256" key="1">
    <source>
        <dbReference type="ARBA" id="ARBA00002494"/>
    </source>
</evidence>
<dbReference type="Gene3D" id="2.102.10.10">
    <property type="entry name" value="Rieske [2Fe-2S] iron-sulphur domain"/>
    <property type="match status" value="1"/>
</dbReference>
<dbReference type="Pfam" id="PF00355">
    <property type="entry name" value="Rieske"/>
    <property type="match status" value="1"/>
</dbReference>
<evidence type="ECO:0000259" key="11">
    <source>
        <dbReference type="PROSITE" id="PS51296"/>
    </source>
</evidence>
<dbReference type="InterPro" id="IPR036922">
    <property type="entry name" value="Rieske_2Fe-2S_sf"/>
</dbReference>
<dbReference type="GO" id="GO:0051537">
    <property type="term" value="F:2 iron, 2 sulfur cluster binding"/>
    <property type="evidence" value="ECO:0007669"/>
    <property type="project" value="UniProtKB-KW"/>
</dbReference>
<comment type="function">
    <text evidence="1">Iron-sulfur subunit of the cytochrome bc1 complex, an essential component of the respiratory electron transport chain required for ATP synthesis. The bc1 complex catalyzes the oxidation of menaquinol and the reduction of cytochrome c in the respiratory chain. The bc1 complex operates through a Q-cycle mechanism that couples electron transfer to generation of the proton gradient that drives ATP synthesis.</text>
</comment>
<keyword evidence="13" id="KW-1185">Reference proteome</keyword>
<feature type="region of interest" description="Disordered" evidence="10">
    <location>
        <begin position="37"/>
        <end position="75"/>
    </location>
</feature>
<evidence type="ECO:0000256" key="2">
    <source>
        <dbReference type="ARBA" id="ARBA00015816"/>
    </source>
</evidence>
<evidence type="ECO:0000256" key="10">
    <source>
        <dbReference type="SAM" id="MobiDB-lite"/>
    </source>
</evidence>
<dbReference type="GO" id="GO:0004497">
    <property type="term" value="F:monooxygenase activity"/>
    <property type="evidence" value="ECO:0007669"/>
    <property type="project" value="UniProtKB-ARBA"/>
</dbReference>
<proteinExistence type="predicted"/>
<evidence type="ECO:0000256" key="9">
    <source>
        <dbReference type="ARBA" id="ARBA00034078"/>
    </source>
</evidence>
<keyword evidence="3" id="KW-0001">2Fe-2S</keyword>
<evidence type="ECO:0000313" key="13">
    <source>
        <dbReference type="Proteomes" id="UP000265768"/>
    </source>
</evidence>
<dbReference type="InterPro" id="IPR017941">
    <property type="entry name" value="Rieske_2Fe-2S"/>
</dbReference>
<dbReference type="GO" id="GO:0016020">
    <property type="term" value="C:membrane"/>
    <property type="evidence" value="ECO:0007669"/>
    <property type="project" value="InterPro"/>
</dbReference>
<feature type="domain" description="Rieske" evidence="11">
    <location>
        <begin position="70"/>
        <end position="163"/>
    </location>
</feature>
<dbReference type="RefSeq" id="WP_119925120.1">
    <property type="nucleotide sequence ID" value="NZ_QZEY01000001.1"/>
</dbReference>
<accession>A0A3A4BDH3</accession>
<evidence type="ECO:0000256" key="7">
    <source>
        <dbReference type="ARBA" id="ARBA00023157"/>
    </source>
</evidence>
<dbReference type="CDD" id="cd03467">
    <property type="entry name" value="Rieske"/>
    <property type="match status" value="1"/>
</dbReference>
<name>A0A3A4BDH3_9ACTN</name>
<dbReference type="PRINTS" id="PR00162">
    <property type="entry name" value="RIESKE"/>
</dbReference>
<dbReference type="GO" id="GO:0046872">
    <property type="term" value="F:metal ion binding"/>
    <property type="evidence" value="ECO:0007669"/>
    <property type="project" value="UniProtKB-KW"/>
</dbReference>
<dbReference type="SUPFAM" id="SSF50022">
    <property type="entry name" value="ISP domain"/>
    <property type="match status" value="1"/>
</dbReference>
<dbReference type="OrthoDB" id="25106at2"/>
<dbReference type="InterPro" id="IPR014349">
    <property type="entry name" value="Rieske_Fe-S_prot"/>
</dbReference>
<dbReference type="FunFam" id="2.102.10.10:FF:000016">
    <property type="entry name" value="Nitrite reductase/ring-hydroxylating ferredoxin subunit"/>
    <property type="match status" value="1"/>
</dbReference>
<dbReference type="EMBL" id="QZEY01000001">
    <property type="protein sequence ID" value="RJL36146.1"/>
    <property type="molecule type" value="Genomic_DNA"/>
</dbReference>
<keyword evidence="5" id="KW-0408">Iron</keyword>
<evidence type="ECO:0000256" key="4">
    <source>
        <dbReference type="ARBA" id="ARBA00022723"/>
    </source>
</evidence>
<dbReference type="InterPro" id="IPR005805">
    <property type="entry name" value="Rieske_Fe-S_prot_C"/>
</dbReference>
<sequence length="164" mass="15989">MRADDADRTEEVPAAGRRAIVLGIGAAGATALTACAGYGTPPGDQAGRSPAPPQASPPATGGGDGAGAGGDALARAEEIPVGGGKVFQAEKVVVTQPAAGDFKAFSAVCTHRGCTVGSVEGGTINCPCHGSKYKIADGSVAGGPAPDPLPEKRITVQDGRITLA</sequence>
<evidence type="ECO:0000256" key="6">
    <source>
        <dbReference type="ARBA" id="ARBA00023014"/>
    </source>
</evidence>
<reference evidence="12 13" key="1">
    <citation type="submission" date="2018-09" db="EMBL/GenBank/DDBJ databases">
        <title>YIM 75507 draft genome.</title>
        <authorList>
            <person name="Tang S."/>
            <person name="Feng Y."/>
        </authorList>
    </citation>
    <scope>NUCLEOTIDE SEQUENCE [LARGE SCALE GENOMIC DNA]</scope>
    <source>
        <strain evidence="12 13">YIM 75507</strain>
    </source>
</reference>
<dbReference type="GO" id="GO:0016705">
    <property type="term" value="F:oxidoreductase activity, acting on paired donors, with incorporation or reduction of molecular oxygen"/>
    <property type="evidence" value="ECO:0007669"/>
    <property type="project" value="UniProtKB-ARBA"/>
</dbReference>
<keyword evidence="7" id="KW-1015">Disulfide bond</keyword>
<comment type="cofactor">
    <cofactor evidence="9">
        <name>[2Fe-2S] cluster</name>
        <dbReference type="ChEBI" id="CHEBI:190135"/>
    </cofactor>
</comment>
<comment type="caution">
    <text evidence="12">The sequence shown here is derived from an EMBL/GenBank/DDBJ whole genome shotgun (WGS) entry which is preliminary data.</text>
</comment>
<evidence type="ECO:0000256" key="5">
    <source>
        <dbReference type="ARBA" id="ARBA00023004"/>
    </source>
</evidence>
<organism evidence="12 13">
    <name type="scientific">Bailinhaonella thermotolerans</name>
    <dbReference type="NCBI Taxonomy" id="1070861"/>
    <lineage>
        <taxon>Bacteria</taxon>
        <taxon>Bacillati</taxon>
        <taxon>Actinomycetota</taxon>
        <taxon>Actinomycetes</taxon>
        <taxon>Streptosporangiales</taxon>
        <taxon>Streptosporangiaceae</taxon>
        <taxon>Bailinhaonella</taxon>
    </lineage>
</organism>
<dbReference type="PROSITE" id="PS51296">
    <property type="entry name" value="RIESKE"/>
    <property type="match status" value="1"/>
</dbReference>
<dbReference type="PANTHER" id="PTHR10134">
    <property type="entry name" value="CYTOCHROME B-C1 COMPLEX SUBUNIT RIESKE, MITOCHONDRIAL"/>
    <property type="match status" value="1"/>
</dbReference>
<dbReference type="PROSITE" id="PS51257">
    <property type="entry name" value="PROKAR_LIPOPROTEIN"/>
    <property type="match status" value="1"/>
</dbReference>
<dbReference type="AlphaFoldDB" id="A0A3A4BDH3"/>
<gene>
    <name evidence="12" type="ORF">D5H75_05210</name>
</gene>
<keyword evidence="6" id="KW-0411">Iron-sulfur</keyword>
<evidence type="ECO:0000256" key="8">
    <source>
        <dbReference type="ARBA" id="ARBA00029586"/>
    </source>
</evidence>
<keyword evidence="4" id="KW-0479">Metal-binding</keyword>